<comment type="caution">
    <text evidence="2">The sequence shown here is derived from an EMBL/GenBank/DDBJ whole genome shotgun (WGS) entry which is preliminary data.</text>
</comment>
<keyword evidence="1" id="KW-0802">TPR repeat</keyword>
<feature type="repeat" description="TPR" evidence="1">
    <location>
        <begin position="211"/>
        <end position="244"/>
    </location>
</feature>
<dbReference type="InterPro" id="IPR046880">
    <property type="entry name" value="TPR-S"/>
</dbReference>
<dbReference type="PROSITE" id="PS50005">
    <property type="entry name" value="TPR"/>
    <property type="match status" value="1"/>
</dbReference>
<dbReference type="PROSITE" id="PS50293">
    <property type="entry name" value="TPR_REGION"/>
    <property type="match status" value="1"/>
</dbReference>
<accession>A0A831XFF2</accession>
<dbReference type="EMBL" id="DSOV01000053">
    <property type="protein sequence ID" value="HEN43047.1"/>
    <property type="molecule type" value="Genomic_DNA"/>
</dbReference>
<dbReference type="InterPro" id="IPR019734">
    <property type="entry name" value="TPR_rpt"/>
</dbReference>
<name>A0A831XFF2_GEOME</name>
<dbReference type="InterPro" id="IPR011990">
    <property type="entry name" value="TPR-like_helical_dom_sf"/>
</dbReference>
<organism evidence="2">
    <name type="scientific">Geobacter metallireducens</name>
    <dbReference type="NCBI Taxonomy" id="28232"/>
    <lineage>
        <taxon>Bacteria</taxon>
        <taxon>Pseudomonadati</taxon>
        <taxon>Thermodesulfobacteriota</taxon>
        <taxon>Desulfuromonadia</taxon>
        <taxon>Geobacterales</taxon>
        <taxon>Geobacteraceae</taxon>
        <taxon>Geobacter</taxon>
    </lineage>
</organism>
<evidence type="ECO:0000313" key="2">
    <source>
        <dbReference type="EMBL" id="HEN43047.1"/>
    </source>
</evidence>
<dbReference type="AlphaFoldDB" id="A0A831XFF2"/>
<proteinExistence type="predicted"/>
<dbReference type="Pfam" id="PF20308">
    <property type="entry name" value="TPR-S"/>
    <property type="match status" value="1"/>
</dbReference>
<evidence type="ECO:0000256" key="1">
    <source>
        <dbReference type="PROSITE-ProRule" id="PRU00339"/>
    </source>
</evidence>
<gene>
    <name evidence="2" type="ORF">ENQ87_11895</name>
</gene>
<sequence length="654" mass="73548">MPLHAFVIMPYGTKEGIDFDAVYTDLIRPALESERFQVYRADDEIIAGNIRTDMFQELLLADLVVADLSIDNPNVWYELGVRHALRARGVVQICSAARERMPFDVYSDRNLRYRLAGGRPDPASIEDDRRNLAKMARETIAAWHGRKISPVFHHLEYLQEPDWKELKVGDALEFWDKYDDWADRVEVARKKDRPGDIIVLAEEVPVQALAVEAYRTAGRALHRLGRVPFALEQFEKALAIDPDDLESLQQKGVLLGRQGSVAEKIVWLQDLAEQFPDNPETLALLGRVRKENWVCTWRRAAATPEQMVAEAAAWEGLLHDAISPYKRAFLKDPRHLYAGINALTLTVLRRHLTGDGDDARIRTLEGAVRWAIKSALVRETPERRDYWARAACGDVEVLSGDTPVVVKAYRNAAIAAENDWYALDSTREQLLVLRDLQFRPPQVEAAIAVFDQALSVVSAPWEPRQVFLFSGHMIDAPDRPEPRFPPDREPIAAAAIAAKLDELGAGPDDLALCGGACGGDLLFAEACLARGVRVEMRITFDIPEFLNRSVTFAGEQWRNRFFAVRNSPLVSLFVMPDELGPCPPDLSPYVRTNLWLLYTALAWGEEKVHFICLWNRKGGDGPGGTEHMHDEVNKRTGQVHVLDTNILFTQGGTP</sequence>
<dbReference type="SUPFAM" id="SSF48452">
    <property type="entry name" value="TPR-like"/>
    <property type="match status" value="1"/>
</dbReference>
<protein>
    <submittedName>
        <fullName evidence="2">DUF4071 domain-containing protein</fullName>
    </submittedName>
</protein>
<dbReference type="SMART" id="SM00028">
    <property type="entry name" value="TPR"/>
    <property type="match status" value="1"/>
</dbReference>
<reference evidence="2" key="1">
    <citation type="journal article" date="2020" name="mSystems">
        <title>Genome- and Community-Level Interaction Insights into Carbon Utilization and Element Cycling Functions of Hydrothermarchaeota in Hydrothermal Sediment.</title>
        <authorList>
            <person name="Zhou Z."/>
            <person name="Liu Y."/>
            <person name="Xu W."/>
            <person name="Pan J."/>
            <person name="Luo Z.H."/>
            <person name="Li M."/>
        </authorList>
    </citation>
    <scope>NUCLEOTIDE SEQUENCE [LARGE SCALE GENOMIC DNA]</scope>
    <source>
        <strain evidence="2">SpSt-349</strain>
    </source>
</reference>
<dbReference type="Gene3D" id="1.25.40.10">
    <property type="entry name" value="Tetratricopeptide repeat domain"/>
    <property type="match status" value="1"/>
</dbReference>